<dbReference type="VEuPathDB" id="TrichDB:TVAG_306700"/>
<dbReference type="VEuPathDB" id="TrichDB:TVAGG3_1024930"/>
<accession>A2DNG0</accession>
<dbReference type="KEGG" id="tva:5463652"/>
<organism evidence="1 2">
    <name type="scientific">Trichomonas vaginalis (strain ATCC PRA-98 / G3)</name>
    <dbReference type="NCBI Taxonomy" id="412133"/>
    <lineage>
        <taxon>Eukaryota</taxon>
        <taxon>Metamonada</taxon>
        <taxon>Parabasalia</taxon>
        <taxon>Trichomonadida</taxon>
        <taxon>Trichomonadidae</taxon>
        <taxon>Trichomonas</taxon>
    </lineage>
</organism>
<proteinExistence type="predicted"/>
<dbReference type="AlphaFoldDB" id="A2DNG0"/>
<reference evidence="1" key="2">
    <citation type="journal article" date="2007" name="Science">
        <title>Draft genome sequence of the sexually transmitted pathogen Trichomonas vaginalis.</title>
        <authorList>
            <person name="Carlton J.M."/>
            <person name="Hirt R.P."/>
            <person name="Silva J.C."/>
            <person name="Delcher A.L."/>
            <person name="Schatz M."/>
            <person name="Zhao Q."/>
            <person name="Wortman J.R."/>
            <person name="Bidwell S.L."/>
            <person name="Alsmark U.C.M."/>
            <person name="Besteiro S."/>
            <person name="Sicheritz-Ponten T."/>
            <person name="Noel C.J."/>
            <person name="Dacks J.B."/>
            <person name="Foster P.G."/>
            <person name="Simillion C."/>
            <person name="Van de Peer Y."/>
            <person name="Miranda-Saavedra D."/>
            <person name="Barton G.J."/>
            <person name="Westrop G.D."/>
            <person name="Mueller S."/>
            <person name="Dessi D."/>
            <person name="Fiori P.L."/>
            <person name="Ren Q."/>
            <person name="Paulsen I."/>
            <person name="Zhang H."/>
            <person name="Bastida-Corcuera F.D."/>
            <person name="Simoes-Barbosa A."/>
            <person name="Brown M.T."/>
            <person name="Hayes R.D."/>
            <person name="Mukherjee M."/>
            <person name="Okumura C.Y."/>
            <person name="Schneider R."/>
            <person name="Smith A.J."/>
            <person name="Vanacova S."/>
            <person name="Villalvazo M."/>
            <person name="Haas B.J."/>
            <person name="Pertea M."/>
            <person name="Feldblyum T.V."/>
            <person name="Utterback T.R."/>
            <person name="Shu C.L."/>
            <person name="Osoegawa K."/>
            <person name="de Jong P.J."/>
            <person name="Hrdy I."/>
            <person name="Horvathova L."/>
            <person name="Zubacova Z."/>
            <person name="Dolezal P."/>
            <person name="Malik S.B."/>
            <person name="Logsdon J.M. Jr."/>
            <person name="Henze K."/>
            <person name="Gupta A."/>
            <person name="Wang C.C."/>
            <person name="Dunne R.L."/>
            <person name="Upcroft J.A."/>
            <person name="Upcroft P."/>
            <person name="White O."/>
            <person name="Salzberg S.L."/>
            <person name="Tang P."/>
            <person name="Chiu C.-H."/>
            <person name="Lee Y.-S."/>
            <person name="Embley T.M."/>
            <person name="Coombs G.H."/>
            <person name="Mottram J.C."/>
            <person name="Tachezy J."/>
            <person name="Fraser-Liggett C.M."/>
            <person name="Johnson P.J."/>
        </authorList>
    </citation>
    <scope>NUCLEOTIDE SEQUENCE [LARGE SCALE GENOMIC DNA]</scope>
    <source>
        <strain evidence="1">G3</strain>
    </source>
</reference>
<dbReference type="SMR" id="A2DNG0"/>
<keyword evidence="2" id="KW-1185">Reference proteome</keyword>
<evidence type="ECO:0000313" key="2">
    <source>
        <dbReference type="Proteomes" id="UP000001542"/>
    </source>
</evidence>
<reference evidence="1" key="1">
    <citation type="submission" date="2006-10" db="EMBL/GenBank/DDBJ databases">
        <authorList>
            <person name="Amadeo P."/>
            <person name="Zhao Q."/>
            <person name="Wortman J."/>
            <person name="Fraser-Liggett C."/>
            <person name="Carlton J."/>
        </authorList>
    </citation>
    <scope>NUCLEOTIDE SEQUENCE</scope>
    <source>
        <strain evidence="1">G3</strain>
    </source>
</reference>
<name>A2DNG0_TRIV3</name>
<dbReference type="InParanoid" id="A2DNG0"/>
<dbReference type="Proteomes" id="UP000001542">
    <property type="component" value="Unassembled WGS sequence"/>
</dbReference>
<dbReference type="EMBL" id="DS113222">
    <property type="protein sequence ID" value="EAY18148.1"/>
    <property type="molecule type" value="Genomic_DNA"/>
</dbReference>
<protein>
    <submittedName>
        <fullName evidence="1">Uncharacterized protein</fullName>
    </submittedName>
</protein>
<gene>
    <name evidence="1" type="ORF">TVAG_306700</name>
</gene>
<sequence>MLTVPRTKDISSPVRGNVQTGATQKIPAYYSSFSPTKMEETDKIIESRLKYNQELESFEAKQSVNEFEKRHFGIKNSPEIQKPKLDSSTRDKICFIEIENMGTRKIRGLSQSQPVSAKVSPRDIVIELENTPWQALDDPTFISTDDLKQVTKMNVNQHPFYSNFASDAKGIPVFSAAERRNHVAKVEKYRQDMFTQLTLDRTRRENMLRKKALTALESTKAQKDANDKKYIIAGQQWCLEELEKRRKLRNMKPVKEEKIDPLAIEAIQDVDKKEELIKERMKSVTVKKM</sequence>
<dbReference type="RefSeq" id="XP_001579134.1">
    <property type="nucleotide sequence ID" value="XM_001579084.1"/>
</dbReference>
<evidence type="ECO:0000313" key="1">
    <source>
        <dbReference type="EMBL" id="EAY18148.1"/>
    </source>
</evidence>